<accession>A0ABR2I8Q3</accession>
<dbReference type="EMBL" id="JAPCWZ010000006">
    <property type="protein sequence ID" value="KAK8859123.1"/>
    <property type="molecule type" value="Genomic_DNA"/>
</dbReference>
<keyword evidence="1" id="KW-1133">Transmembrane helix</keyword>
<dbReference type="Proteomes" id="UP001390339">
    <property type="component" value="Unassembled WGS sequence"/>
</dbReference>
<evidence type="ECO:0000313" key="3">
    <source>
        <dbReference type="Proteomes" id="UP001390339"/>
    </source>
</evidence>
<gene>
    <name evidence="2" type="ORF">PGQ11_009857</name>
</gene>
<evidence type="ECO:0000313" key="2">
    <source>
        <dbReference type="EMBL" id="KAK8859123.1"/>
    </source>
</evidence>
<keyword evidence="1" id="KW-0812">Transmembrane</keyword>
<sequence>MRVLALVVSSIVDLILLSKKKRQANVVNQQRSKEEQDEEIVHYLPYHESPRDAPPSLAAAELAIYTLLAIPSLYLIVSHAPAGVLGWFYLFAFAPLRWYPRILRVGCPDHTQAICEPSRRSTRDLSAARLPA</sequence>
<name>A0ABR2I8Q3_9PEZI</name>
<comment type="caution">
    <text evidence="2">The sequence shown here is derived from an EMBL/GenBank/DDBJ whole genome shotgun (WGS) entry which is preliminary data.</text>
</comment>
<keyword evidence="3" id="KW-1185">Reference proteome</keyword>
<feature type="transmembrane region" description="Helical" evidence="1">
    <location>
        <begin position="73"/>
        <end position="94"/>
    </location>
</feature>
<protein>
    <submittedName>
        <fullName evidence="2">Uncharacterized protein</fullName>
    </submittedName>
</protein>
<evidence type="ECO:0000256" key="1">
    <source>
        <dbReference type="SAM" id="Phobius"/>
    </source>
</evidence>
<reference evidence="2 3" key="1">
    <citation type="journal article" date="2024" name="IMA Fungus">
        <title>Apiospora arundinis, a panoply of carbohydrate-active enzymes and secondary metabolites.</title>
        <authorList>
            <person name="Sorensen T."/>
            <person name="Petersen C."/>
            <person name="Muurmann A.T."/>
            <person name="Christiansen J.V."/>
            <person name="Brundto M.L."/>
            <person name="Overgaard C.K."/>
            <person name="Boysen A.T."/>
            <person name="Wollenberg R.D."/>
            <person name="Larsen T.O."/>
            <person name="Sorensen J.L."/>
            <person name="Nielsen K.L."/>
            <person name="Sondergaard T.E."/>
        </authorList>
    </citation>
    <scope>NUCLEOTIDE SEQUENCE [LARGE SCALE GENOMIC DNA]</scope>
    <source>
        <strain evidence="2 3">AAU 773</strain>
    </source>
</reference>
<proteinExistence type="predicted"/>
<organism evidence="2 3">
    <name type="scientific">Apiospora arundinis</name>
    <dbReference type="NCBI Taxonomy" id="335852"/>
    <lineage>
        <taxon>Eukaryota</taxon>
        <taxon>Fungi</taxon>
        <taxon>Dikarya</taxon>
        <taxon>Ascomycota</taxon>
        <taxon>Pezizomycotina</taxon>
        <taxon>Sordariomycetes</taxon>
        <taxon>Xylariomycetidae</taxon>
        <taxon>Amphisphaeriales</taxon>
        <taxon>Apiosporaceae</taxon>
        <taxon>Apiospora</taxon>
    </lineage>
</organism>
<keyword evidence="1" id="KW-0472">Membrane</keyword>